<dbReference type="OrthoDB" id="695544at2759"/>
<evidence type="ECO:0000313" key="3">
    <source>
        <dbReference type="EMBL" id="RLN28589.1"/>
    </source>
</evidence>
<dbReference type="EMBL" id="PQIB02000003">
    <property type="protein sequence ID" value="RLN28589.1"/>
    <property type="molecule type" value="Genomic_DNA"/>
</dbReference>
<keyword evidence="4" id="KW-1185">Reference proteome</keyword>
<comment type="caution">
    <text evidence="3">The sequence shown here is derived from an EMBL/GenBank/DDBJ whole genome shotgun (WGS) entry which is preliminary data.</text>
</comment>
<feature type="compositionally biased region" description="Basic and acidic residues" evidence="1">
    <location>
        <begin position="172"/>
        <end position="183"/>
    </location>
</feature>
<reference evidence="4" key="1">
    <citation type="journal article" date="2019" name="Nat. Commun.">
        <title>The genome of broomcorn millet.</title>
        <authorList>
            <person name="Zou C."/>
            <person name="Miki D."/>
            <person name="Li D."/>
            <person name="Tang Q."/>
            <person name="Xiao L."/>
            <person name="Rajput S."/>
            <person name="Deng P."/>
            <person name="Jia W."/>
            <person name="Huang R."/>
            <person name="Zhang M."/>
            <person name="Sun Y."/>
            <person name="Hu J."/>
            <person name="Fu X."/>
            <person name="Schnable P.S."/>
            <person name="Li F."/>
            <person name="Zhang H."/>
            <person name="Feng B."/>
            <person name="Zhu X."/>
            <person name="Liu R."/>
            <person name="Schnable J.C."/>
            <person name="Zhu J.-K."/>
            <person name="Zhang H."/>
        </authorList>
    </citation>
    <scope>NUCLEOTIDE SEQUENCE [LARGE SCALE GENOMIC DNA]</scope>
</reference>
<dbReference type="PROSITE" id="PS51257">
    <property type="entry name" value="PROKAR_LIPOPROTEIN"/>
    <property type="match status" value="1"/>
</dbReference>
<dbReference type="AlphaFoldDB" id="A0A3L6SW31"/>
<dbReference type="Proteomes" id="UP000275267">
    <property type="component" value="Unassembled WGS sequence"/>
</dbReference>
<proteinExistence type="predicted"/>
<keyword evidence="2" id="KW-0732">Signal</keyword>
<feature type="region of interest" description="Disordered" evidence="1">
    <location>
        <begin position="154"/>
        <end position="193"/>
    </location>
</feature>
<dbReference type="PANTHER" id="PTHR36140">
    <property type="entry name" value="F-BOX DOMAIN-CONTAINING PROTEIN-RELATED"/>
    <property type="match status" value="1"/>
</dbReference>
<evidence type="ECO:0000256" key="1">
    <source>
        <dbReference type="SAM" id="MobiDB-lite"/>
    </source>
</evidence>
<protein>
    <submittedName>
        <fullName evidence="3">Uncharacterized protein</fullName>
    </submittedName>
</protein>
<name>A0A3L6SW31_PANMI</name>
<feature type="chain" id="PRO_5018331804" evidence="2">
    <location>
        <begin position="39"/>
        <end position="193"/>
    </location>
</feature>
<organism evidence="3 4">
    <name type="scientific">Panicum miliaceum</name>
    <name type="common">Proso millet</name>
    <name type="synonym">Broomcorn millet</name>
    <dbReference type="NCBI Taxonomy" id="4540"/>
    <lineage>
        <taxon>Eukaryota</taxon>
        <taxon>Viridiplantae</taxon>
        <taxon>Streptophyta</taxon>
        <taxon>Embryophyta</taxon>
        <taxon>Tracheophyta</taxon>
        <taxon>Spermatophyta</taxon>
        <taxon>Magnoliopsida</taxon>
        <taxon>Liliopsida</taxon>
        <taxon>Poales</taxon>
        <taxon>Poaceae</taxon>
        <taxon>PACMAD clade</taxon>
        <taxon>Panicoideae</taxon>
        <taxon>Panicodae</taxon>
        <taxon>Paniceae</taxon>
        <taxon>Panicinae</taxon>
        <taxon>Panicum</taxon>
        <taxon>Panicum sect. Panicum</taxon>
    </lineage>
</organism>
<gene>
    <name evidence="3" type="ORF">C2845_PM05G07920</name>
</gene>
<evidence type="ECO:0000256" key="2">
    <source>
        <dbReference type="SAM" id="SignalP"/>
    </source>
</evidence>
<evidence type="ECO:0000313" key="4">
    <source>
        <dbReference type="Proteomes" id="UP000275267"/>
    </source>
</evidence>
<accession>A0A3L6SW31</accession>
<sequence>MVPVHRDRGGQGPAAAAVGCRSNRLSVLLLLIISRVAGDTADLVRCAATASTDAAFICLHAPPRTDQSARGLALGCFLSHPDKIEFVPLPSASRRIGALGPPSLDLLVDDEGRRIFDASSRVVASHGGRLVVEIRPTTSGRFLELGVCNPVSGEVDNPGPNSCASPPASPVRESDEMGEDKEAAGLPIKWAEH</sequence>
<dbReference type="PANTHER" id="PTHR36140:SF1">
    <property type="entry name" value="F-BOX DOMAIN CONTAINING PROTEIN, EXPRESSED"/>
    <property type="match status" value="1"/>
</dbReference>
<feature type="signal peptide" evidence="2">
    <location>
        <begin position="1"/>
        <end position="38"/>
    </location>
</feature>